<dbReference type="PANTHER" id="PTHR46202:SF1">
    <property type="entry name" value="DNA EXCISION REPAIR PROTEIN ERCC-8"/>
    <property type="match status" value="1"/>
</dbReference>
<evidence type="ECO:0000313" key="7">
    <source>
        <dbReference type="Proteomes" id="UP000094455"/>
    </source>
</evidence>
<evidence type="ECO:0000256" key="3">
    <source>
        <dbReference type="ARBA" id="ARBA00022763"/>
    </source>
</evidence>
<organism evidence="6 7">
    <name type="scientific">Pichia membranifaciens NRRL Y-2026</name>
    <dbReference type="NCBI Taxonomy" id="763406"/>
    <lineage>
        <taxon>Eukaryota</taxon>
        <taxon>Fungi</taxon>
        <taxon>Dikarya</taxon>
        <taxon>Ascomycota</taxon>
        <taxon>Saccharomycotina</taxon>
        <taxon>Pichiomycetes</taxon>
        <taxon>Pichiales</taxon>
        <taxon>Pichiaceae</taxon>
        <taxon>Pichia</taxon>
    </lineage>
</organism>
<dbReference type="GeneID" id="30178451"/>
<dbReference type="PROSITE" id="PS00678">
    <property type="entry name" value="WD_REPEATS_1"/>
    <property type="match status" value="2"/>
</dbReference>
<name>A0A1E3NGW7_9ASCO</name>
<keyword evidence="1 5" id="KW-0853">WD repeat</keyword>
<dbReference type="InterPro" id="IPR001680">
    <property type="entry name" value="WD40_rpt"/>
</dbReference>
<dbReference type="Proteomes" id="UP000094455">
    <property type="component" value="Unassembled WGS sequence"/>
</dbReference>
<dbReference type="PRINTS" id="PR00320">
    <property type="entry name" value="GPROTEINBRPT"/>
</dbReference>
<dbReference type="GO" id="GO:0006283">
    <property type="term" value="P:transcription-coupled nucleotide-excision repair"/>
    <property type="evidence" value="ECO:0007669"/>
    <property type="project" value="InterPro"/>
</dbReference>
<dbReference type="Pfam" id="PF00400">
    <property type="entry name" value="WD40"/>
    <property type="match status" value="3"/>
</dbReference>
<feature type="repeat" description="WD" evidence="5">
    <location>
        <begin position="29"/>
        <end position="71"/>
    </location>
</feature>
<dbReference type="EMBL" id="KV454005">
    <property type="protein sequence ID" value="ODQ45359.1"/>
    <property type="molecule type" value="Genomic_DNA"/>
</dbReference>
<keyword evidence="3" id="KW-0227">DNA damage</keyword>
<dbReference type="SUPFAM" id="SSF50978">
    <property type="entry name" value="WD40 repeat-like"/>
    <property type="match status" value="1"/>
</dbReference>
<sequence>MSPLQIYNESRYGTLNNLDYRNDIGVFPRETHSASVNTLSLDGIYNRFLLSGSSDSSIKLWDLQSMTVDEVSGQRRFKPSVTLPRKSVHSFGVTKVKWWPDNGMWLSSSYDFKLNLYDSNTMDVAHSFKLGSRILDFDFHPLGDISTVACCLDGGVGGLKLVDLRTLSDTQNLGGGGKMMGGVGYMSSCCWSPASPYLCIGGGVEGSCYGWDIRSSNKFLLELDVNLTAASYKKKQSNKRKRDLKLKCKAHHGAINSAQFNASGTELITLGNDEKLRIWDMCSFRKPVNKALNFGPLIRNKTKQHIELCLSPAAETEVSFLWVPSDSGEVLVYRVEDGSLVARLNKASDRLGQNRSYSVVCTGHNRVRYFSGCKDGSISVWGHDDLKQKQQSDIPVPFDNGVDLVEPE</sequence>
<evidence type="ECO:0008006" key="8">
    <source>
        <dbReference type="Google" id="ProtNLM"/>
    </source>
</evidence>
<proteinExistence type="predicted"/>
<dbReference type="RefSeq" id="XP_019016472.1">
    <property type="nucleotide sequence ID" value="XM_019161764.1"/>
</dbReference>
<dbReference type="AlphaFoldDB" id="A0A1E3NGW7"/>
<dbReference type="OrthoDB" id="361494at2759"/>
<keyword evidence="4" id="KW-0234">DNA repair</keyword>
<protein>
    <recommendedName>
        <fullName evidence="8">Anaphase-promoting complex subunit 4 WD40 domain-containing protein</fullName>
    </recommendedName>
</protein>
<keyword evidence="2" id="KW-0677">Repeat</keyword>
<dbReference type="InterPro" id="IPR042238">
    <property type="entry name" value="Rad28/ERCC8/Ckn1/ATCSA-1"/>
</dbReference>
<gene>
    <name evidence="6" type="ORF">PICMEDRAFT_17823</name>
</gene>
<dbReference type="GO" id="GO:0000209">
    <property type="term" value="P:protein polyubiquitination"/>
    <property type="evidence" value="ECO:0007669"/>
    <property type="project" value="TreeGrafter"/>
</dbReference>
<evidence type="ECO:0000313" key="6">
    <source>
        <dbReference type="EMBL" id="ODQ45359.1"/>
    </source>
</evidence>
<accession>A0A1E3NGW7</accession>
<dbReference type="GO" id="GO:0000109">
    <property type="term" value="C:nucleotide-excision repair complex"/>
    <property type="evidence" value="ECO:0007669"/>
    <property type="project" value="TreeGrafter"/>
</dbReference>
<evidence type="ECO:0000256" key="5">
    <source>
        <dbReference type="PROSITE-ProRule" id="PRU00221"/>
    </source>
</evidence>
<evidence type="ECO:0000256" key="4">
    <source>
        <dbReference type="ARBA" id="ARBA00023204"/>
    </source>
</evidence>
<dbReference type="PROSITE" id="PS50294">
    <property type="entry name" value="WD_REPEATS_REGION"/>
    <property type="match status" value="2"/>
</dbReference>
<reference evidence="6 7" key="1">
    <citation type="journal article" date="2016" name="Proc. Natl. Acad. Sci. U.S.A.">
        <title>Comparative genomics of biotechnologically important yeasts.</title>
        <authorList>
            <person name="Riley R."/>
            <person name="Haridas S."/>
            <person name="Wolfe K.H."/>
            <person name="Lopes M.R."/>
            <person name="Hittinger C.T."/>
            <person name="Goeker M."/>
            <person name="Salamov A.A."/>
            <person name="Wisecaver J.H."/>
            <person name="Long T.M."/>
            <person name="Calvey C.H."/>
            <person name="Aerts A.L."/>
            <person name="Barry K.W."/>
            <person name="Choi C."/>
            <person name="Clum A."/>
            <person name="Coughlan A.Y."/>
            <person name="Deshpande S."/>
            <person name="Douglass A.P."/>
            <person name="Hanson S.J."/>
            <person name="Klenk H.-P."/>
            <person name="LaButti K.M."/>
            <person name="Lapidus A."/>
            <person name="Lindquist E.A."/>
            <person name="Lipzen A.M."/>
            <person name="Meier-Kolthoff J.P."/>
            <person name="Ohm R.A."/>
            <person name="Otillar R.P."/>
            <person name="Pangilinan J.L."/>
            <person name="Peng Y."/>
            <person name="Rokas A."/>
            <person name="Rosa C.A."/>
            <person name="Scheuner C."/>
            <person name="Sibirny A.A."/>
            <person name="Slot J.C."/>
            <person name="Stielow J.B."/>
            <person name="Sun H."/>
            <person name="Kurtzman C.P."/>
            <person name="Blackwell M."/>
            <person name="Grigoriev I.V."/>
            <person name="Jeffries T.W."/>
        </authorList>
    </citation>
    <scope>NUCLEOTIDE SEQUENCE [LARGE SCALE GENOMIC DNA]</scope>
    <source>
        <strain evidence="6 7">NRRL Y-2026</strain>
    </source>
</reference>
<dbReference type="GO" id="GO:0031464">
    <property type="term" value="C:Cul4A-RING E3 ubiquitin ligase complex"/>
    <property type="evidence" value="ECO:0007669"/>
    <property type="project" value="TreeGrafter"/>
</dbReference>
<feature type="repeat" description="WD" evidence="5">
    <location>
        <begin position="248"/>
        <end position="281"/>
    </location>
</feature>
<dbReference type="SMART" id="SM00320">
    <property type="entry name" value="WD40"/>
    <property type="match status" value="5"/>
</dbReference>
<keyword evidence="7" id="KW-1185">Reference proteome</keyword>
<dbReference type="GO" id="GO:0043161">
    <property type="term" value="P:proteasome-mediated ubiquitin-dependent protein catabolic process"/>
    <property type="evidence" value="ECO:0007669"/>
    <property type="project" value="TreeGrafter"/>
</dbReference>
<dbReference type="InterPro" id="IPR019775">
    <property type="entry name" value="WD40_repeat_CS"/>
</dbReference>
<dbReference type="Gene3D" id="2.130.10.10">
    <property type="entry name" value="YVTN repeat-like/Quinoprotein amine dehydrogenase"/>
    <property type="match status" value="1"/>
</dbReference>
<dbReference type="STRING" id="763406.A0A1E3NGW7"/>
<dbReference type="InterPro" id="IPR015943">
    <property type="entry name" value="WD40/YVTN_repeat-like_dom_sf"/>
</dbReference>
<evidence type="ECO:0000256" key="2">
    <source>
        <dbReference type="ARBA" id="ARBA00022737"/>
    </source>
</evidence>
<dbReference type="InterPro" id="IPR020472">
    <property type="entry name" value="WD40_PAC1"/>
</dbReference>
<dbReference type="PROSITE" id="PS50082">
    <property type="entry name" value="WD_REPEATS_2"/>
    <property type="match status" value="2"/>
</dbReference>
<dbReference type="InterPro" id="IPR036322">
    <property type="entry name" value="WD40_repeat_dom_sf"/>
</dbReference>
<dbReference type="PANTHER" id="PTHR46202">
    <property type="entry name" value="DNA EXCISION REPAIR PROTEIN ERCC-8"/>
    <property type="match status" value="1"/>
</dbReference>
<evidence type="ECO:0000256" key="1">
    <source>
        <dbReference type="ARBA" id="ARBA00022574"/>
    </source>
</evidence>